<protein>
    <submittedName>
        <fullName evidence="2">DUF374 domain-containing protein</fullName>
    </submittedName>
</protein>
<sequence length="222" mass="24322">MRLEGRWLRAVAALAAYIIKGIALSVRWQEEGDAGVRALIEAGQPFLLAFWHGRGVMVAQAYWRVGGRRIKILISEHRDGELIAATMAHWGYGAVRGSTKRGAVRGARGMLRAAHAGYDLAISPDGPRGPREVLQEGVVELARMSGLPIVPVTYSARWAKRFASWDGFLLPLPGARVVVLWGEPVRIPRDADTDTLIASQRALEATMIGLRQRADARVGRLD</sequence>
<organism evidence="2">
    <name type="scientific">Acidithiobacillus ferrianus</name>
    <dbReference type="NCBI Taxonomy" id="2678518"/>
    <lineage>
        <taxon>Bacteria</taxon>
        <taxon>Pseudomonadati</taxon>
        <taxon>Pseudomonadota</taxon>
        <taxon>Acidithiobacillia</taxon>
        <taxon>Acidithiobacillales</taxon>
        <taxon>Acidithiobacillaceae</taxon>
        <taxon>Acidithiobacillus</taxon>
    </lineage>
</organism>
<reference evidence="2" key="1">
    <citation type="submission" date="2019-11" db="EMBL/GenBank/DDBJ databases">
        <title>Acidithiobacillus ferrianus sp. nov.: a facultatively anaerobic and extremely acidophilic chemolithoautotroph.</title>
        <authorList>
            <person name="Norris P.R."/>
            <person name="Falagan C."/>
            <person name="Moya-Beltran A."/>
            <person name="Castro M."/>
            <person name="Quatrini R."/>
            <person name="Johnson D.B."/>
        </authorList>
    </citation>
    <scope>NUCLEOTIDE SEQUENCE [LARGE SCALE GENOMIC DNA]</scope>
    <source>
        <strain evidence="2">MG</strain>
    </source>
</reference>
<dbReference type="EMBL" id="WNJL01000003">
    <property type="protein sequence ID" value="NDU41230.1"/>
    <property type="molecule type" value="Genomic_DNA"/>
</dbReference>
<comment type="caution">
    <text evidence="2">The sequence shown here is derived from an EMBL/GenBank/DDBJ whole genome shotgun (WGS) entry which is preliminary data.</text>
</comment>
<gene>
    <name evidence="2" type="ORF">GL267_00850</name>
</gene>
<dbReference type="AlphaFoldDB" id="A0A845U957"/>
<dbReference type="Pfam" id="PF04028">
    <property type="entry name" value="DUF374"/>
    <property type="match status" value="1"/>
</dbReference>
<accession>A0A845U957</accession>
<name>A0A845U957_9PROT</name>
<proteinExistence type="predicted"/>
<feature type="domain" description="DUF374" evidence="1">
    <location>
        <begin position="66"/>
        <end position="131"/>
    </location>
</feature>
<dbReference type="InterPro" id="IPR007172">
    <property type="entry name" value="DUF374"/>
</dbReference>
<dbReference type="CDD" id="cd07983">
    <property type="entry name" value="LPLAT_DUF374-like"/>
    <property type="match status" value="1"/>
</dbReference>
<evidence type="ECO:0000313" key="2">
    <source>
        <dbReference type="EMBL" id="NDU41230.1"/>
    </source>
</evidence>
<evidence type="ECO:0000259" key="1">
    <source>
        <dbReference type="Pfam" id="PF04028"/>
    </source>
</evidence>